<dbReference type="OrthoDB" id="5565075at2759"/>
<dbReference type="PROSITE" id="PS50240">
    <property type="entry name" value="TRYPSIN_DOM"/>
    <property type="match status" value="1"/>
</dbReference>
<dbReference type="InterPro" id="IPR001254">
    <property type="entry name" value="Trypsin_dom"/>
</dbReference>
<evidence type="ECO:0000313" key="2">
    <source>
        <dbReference type="EMBL" id="RWS10411.1"/>
    </source>
</evidence>
<dbReference type="GO" id="GO:0006508">
    <property type="term" value="P:proteolysis"/>
    <property type="evidence" value="ECO:0007669"/>
    <property type="project" value="InterPro"/>
</dbReference>
<name>A0A443R564_9ACAR</name>
<sequence>MHIPLFTQDGYGSTNSLCPPSEKTYTGKALTTGWGRYLPNVTDISDKLKIAEMLLMPIEDCIAAYGELDRNKQLCLKGKLGAKVCSGDSGGPLFQYVDGYAEAIGISSFGAPNCPDSLSVFTSVAAYHDWIDQYS</sequence>
<dbReference type="EMBL" id="NCKU01002103">
    <property type="protein sequence ID" value="RWS10411.1"/>
    <property type="molecule type" value="Genomic_DNA"/>
</dbReference>
<keyword evidence="3" id="KW-1185">Reference proteome</keyword>
<feature type="domain" description="Peptidase S1" evidence="1">
    <location>
        <begin position="1"/>
        <end position="135"/>
    </location>
</feature>
<gene>
    <name evidence="2" type="ORF">B4U79_04421</name>
</gene>
<dbReference type="STRING" id="1965070.A0A443R564"/>
<dbReference type="GO" id="GO:0004252">
    <property type="term" value="F:serine-type endopeptidase activity"/>
    <property type="evidence" value="ECO:0007669"/>
    <property type="project" value="InterPro"/>
</dbReference>
<dbReference type="PANTHER" id="PTHR24260:SF132">
    <property type="entry name" value="PEPTIDASE S1 DOMAIN-CONTAINING PROTEIN"/>
    <property type="match status" value="1"/>
</dbReference>
<accession>A0A443R564</accession>
<dbReference type="InterPro" id="IPR051333">
    <property type="entry name" value="CLIP_Serine_Protease"/>
</dbReference>
<dbReference type="InterPro" id="IPR043504">
    <property type="entry name" value="Peptidase_S1_PA_chymotrypsin"/>
</dbReference>
<reference evidence="2 3" key="1">
    <citation type="journal article" date="2018" name="Gigascience">
        <title>Genomes of trombidid mites reveal novel predicted allergens and laterally-transferred genes associated with secondary metabolism.</title>
        <authorList>
            <person name="Dong X."/>
            <person name="Chaisiri K."/>
            <person name="Xia D."/>
            <person name="Armstrong S.D."/>
            <person name="Fang Y."/>
            <person name="Donnelly M.J."/>
            <person name="Kadowaki T."/>
            <person name="McGarry J.W."/>
            <person name="Darby A.C."/>
            <person name="Makepeace B.L."/>
        </authorList>
    </citation>
    <scope>NUCLEOTIDE SEQUENCE [LARGE SCALE GENOMIC DNA]</scope>
    <source>
        <strain evidence="2">UoL-WK</strain>
    </source>
</reference>
<evidence type="ECO:0000313" key="3">
    <source>
        <dbReference type="Proteomes" id="UP000285301"/>
    </source>
</evidence>
<evidence type="ECO:0000259" key="1">
    <source>
        <dbReference type="PROSITE" id="PS50240"/>
    </source>
</evidence>
<comment type="caution">
    <text evidence="2">The sequence shown here is derived from an EMBL/GenBank/DDBJ whole genome shotgun (WGS) entry which is preliminary data.</text>
</comment>
<dbReference type="SMART" id="SM00020">
    <property type="entry name" value="Tryp_SPc"/>
    <property type="match status" value="1"/>
</dbReference>
<organism evidence="2 3">
    <name type="scientific">Dinothrombium tinctorium</name>
    <dbReference type="NCBI Taxonomy" id="1965070"/>
    <lineage>
        <taxon>Eukaryota</taxon>
        <taxon>Metazoa</taxon>
        <taxon>Ecdysozoa</taxon>
        <taxon>Arthropoda</taxon>
        <taxon>Chelicerata</taxon>
        <taxon>Arachnida</taxon>
        <taxon>Acari</taxon>
        <taxon>Acariformes</taxon>
        <taxon>Trombidiformes</taxon>
        <taxon>Prostigmata</taxon>
        <taxon>Anystina</taxon>
        <taxon>Parasitengona</taxon>
        <taxon>Trombidioidea</taxon>
        <taxon>Trombidiidae</taxon>
        <taxon>Dinothrombium</taxon>
    </lineage>
</organism>
<dbReference type="AlphaFoldDB" id="A0A443R564"/>
<proteinExistence type="predicted"/>
<dbReference type="Pfam" id="PF00089">
    <property type="entry name" value="Trypsin"/>
    <property type="match status" value="1"/>
</dbReference>
<dbReference type="InterPro" id="IPR009003">
    <property type="entry name" value="Peptidase_S1_PA"/>
</dbReference>
<dbReference type="Proteomes" id="UP000285301">
    <property type="component" value="Unassembled WGS sequence"/>
</dbReference>
<dbReference type="Gene3D" id="2.40.10.10">
    <property type="entry name" value="Trypsin-like serine proteases"/>
    <property type="match status" value="1"/>
</dbReference>
<protein>
    <submittedName>
        <fullName evidence="2">Ovochymase-1-like protein</fullName>
    </submittedName>
</protein>
<dbReference type="PANTHER" id="PTHR24260">
    <property type="match status" value="1"/>
</dbReference>
<dbReference type="SUPFAM" id="SSF50494">
    <property type="entry name" value="Trypsin-like serine proteases"/>
    <property type="match status" value="1"/>
</dbReference>